<dbReference type="InterPro" id="IPR025234">
    <property type="entry name" value="YjzH-like"/>
</dbReference>
<gene>
    <name evidence="1" type="ORF">P9271_02355</name>
</gene>
<dbReference type="Pfam" id="PF13783">
    <property type="entry name" value="DUF4177"/>
    <property type="match status" value="1"/>
</dbReference>
<comment type="caution">
    <text evidence="1">The sequence shown here is derived from an EMBL/GenBank/DDBJ whole genome shotgun (WGS) entry which is preliminary data.</text>
</comment>
<accession>A0ABU6NST1</accession>
<dbReference type="Proteomes" id="UP001342826">
    <property type="component" value="Unassembled WGS sequence"/>
</dbReference>
<dbReference type="RefSeq" id="WP_328014781.1">
    <property type="nucleotide sequence ID" value="NZ_JARTFS010000001.1"/>
</dbReference>
<organism evidence="1 2">
    <name type="scientific">Metabacillus fastidiosus</name>
    <dbReference type="NCBI Taxonomy" id="1458"/>
    <lineage>
        <taxon>Bacteria</taxon>
        <taxon>Bacillati</taxon>
        <taxon>Bacillota</taxon>
        <taxon>Bacilli</taxon>
        <taxon>Bacillales</taxon>
        <taxon>Bacillaceae</taxon>
        <taxon>Metabacillus</taxon>
    </lineage>
</organism>
<evidence type="ECO:0000313" key="2">
    <source>
        <dbReference type="Proteomes" id="UP001342826"/>
    </source>
</evidence>
<evidence type="ECO:0000313" key="1">
    <source>
        <dbReference type="EMBL" id="MED4400200.1"/>
    </source>
</evidence>
<name>A0ABU6NST1_9BACI</name>
<protein>
    <submittedName>
        <fullName evidence="1">DUF4177 domain-containing protein</fullName>
    </submittedName>
</protein>
<dbReference type="EMBL" id="JARTFS010000001">
    <property type="protein sequence ID" value="MED4400200.1"/>
    <property type="molecule type" value="Genomic_DNA"/>
</dbReference>
<reference evidence="1 2" key="1">
    <citation type="submission" date="2023-03" db="EMBL/GenBank/DDBJ databases">
        <title>Bacillus Genome Sequencing.</title>
        <authorList>
            <person name="Dunlap C."/>
        </authorList>
    </citation>
    <scope>NUCLEOTIDE SEQUENCE [LARGE SCALE GENOMIC DNA]</scope>
    <source>
        <strain evidence="1 2">NRS-1717</strain>
    </source>
</reference>
<proteinExistence type="predicted"/>
<sequence length="62" mass="7446">MYEYTFVKIELSKWNGKPKEEHHDIIHKHAKEGWRLVQIFAPAVMGYSAATFYEMIFERKIT</sequence>
<keyword evidence="2" id="KW-1185">Reference proteome</keyword>